<dbReference type="PRINTS" id="PR00131">
    <property type="entry name" value="GLHYDRLASE1"/>
</dbReference>
<comment type="similarity">
    <text evidence="2">Belongs to the glycosyl hydrolase 1 family.</text>
</comment>
<accession>A0ABR9R483</accession>
<gene>
    <name evidence="3" type="ORF">INF35_09160</name>
</gene>
<dbReference type="SUPFAM" id="SSF51445">
    <property type="entry name" value="(Trans)glycosidases"/>
    <property type="match status" value="1"/>
</dbReference>
<name>A0ABR9R483_9FIRM</name>
<proteinExistence type="inferred from homology"/>
<dbReference type="InterPro" id="IPR017853">
    <property type="entry name" value="GH"/>
</dbReference>
<comment type="caution">
    <text evidence="3">The sequence shown here is derived from an EMBL/GenBank/DDBJ whole genome shotgun (WGS) entry which is preliminary data.</text>
</comment>
<evidence type="ECO:0000313" key="3">
    <source>
        <dbReference type="EMBL" id="MBE5037951.1"/>
    </source>
</evidence>
<dbReference type="PANTHER" id="PTHR10353">
    <property type="entry name" value="GLYCOSYL HYDROLASE"/>
    <property type="match status" value="1"/>
</dbReference>
<evidence type="ECO:0000256" key="2">
    <source>
        <dbReference type="RuleBase" id="RU003690"/>
    </source>
</evidence>
<dbReference type="Pfam" id="PF00232">
    <property type="entry name" value="Glyco_hydro_1"/>
    <property type="match status" value="1"/>
</dbReference>
<keyword evidence="1" id="KW-0326">Glycosidase</keyword>
<dbReference type="Proteomes" id="UP000768567">
    <property type="component" value="Unassembled WGS sequence"/>
</dbReference>
<protein>
    <submittedName>
        <fullName evidence="3">Glycoside hydrolase family 1 protein</fullName>
    </submittedName>
</protein>
<keyword evidence="4" id="KW-1185">Reference proteome</keyword>
<dbReference type="InterPro" id="IPR033132">
    <property type="entry name" value="GH_1_N_CS"/>
</dbReference>
<reference evidence="3 4" key="1">
    <citation type="submission" date="2020-10" db="EMBL/GenBank/DDBJ databases">
        <title>ChiBAC.</title>
        <authorList>
            <person name="Zenner C."/>
            <person name="Hitch T.C.A."/>
            <person name="Clavel T."/>
        </authorList>
    </citation>
    <scope>NUCLEOTIDE SEQUENCE [LARGE SCALE GENOMIC DNA]</scope>
    <source>
        <strain evidence="3 4">DSM 109015</strain>
    </source>
</reference>
<evidence type="ECO:0000256" key="1">
    <source>
        <dbReference type="ARBA" id="ARBA00023295"/>
    </source>
</evidence>
<dbReference type="PROSITE" id="PS00653">
    <property type="entry name" value="GLYCOSYL_HYDROL_F1_2"/>
    <property type="match status" value="1"/>
</dbReference>
<keyword evidence="3" id="KW-0378">Hydrolase</keyword>
<dbReference type="PANTHER" id="PTHR10353:SF122">
    <property type="entry name" value="6-PHOSPHO-BETA-GLUCOSIDASE ASCB-RELATED"/>
    <property type="match status" value="1"/>
</dbReference>
<sequence>MPFPKDFLWGGATAANQIEGGCREGGKGLSTADVMTAGGKGVKRRKTIPLEPDTYYPSHVAIDHYHHYHEDIELFAGMGWNCYRLSISWPRIFPNGDEAQPNPEGLAFYDALIDDVIAHGMQPLVTISHFETPLALQQYGFWENRRLVDFYTRYAEVLFRHFKGRVRLWLTFNEINCMSTQPWVSAGIDSEDEQVRMTAAYHQFLASARAVRLAHAIDPENRVGMMYAGHFAYPNSCDPDDIIGTMDFMHKMMFYCDVQCRGYYPAYKLRELERQGVTLPVQPGDDEVLRSGTVDFVSYSYYLTHVTGKKTRGILKGLNGLDTGYKNPYIPKSDWGWGIDPQGLRYSLNYLYDRYQLPVMVVENGLGAQDTVEPDGSIHDPYRIDYLRAHIAEMKKAVELDGVPVMGYTAWGPIDLIALSTGQMSKRYGFIHVDMDDDGRGTLKRRKKDSYYWYKKVIATNGEDLD</sequence>
<dbReference type="RefSeq" id="WP_193501673.1">
    <property type="nucleotide sequence ID" value="NZ_JADCKC010000002.1"/>
</dbReference>
<dbReference type="EMBL" id="JADCKC010000002">
    <property type="protein sequence ID" value="MBE5037951.1"/>
    <property type="molecule type" value="Genomic_DNA"/>
</dbReference>
<dbReference type="Gene3D" id="3.20.20.80">
    <property type="entry name" value="Glycosidases"/>
    <property type="match status" value="1"/>
</dbReference>
<dbReference type="GO" id="GO:0016787">
    <property type="term" value="F:hydrolase activity"/>
    <property type="evidence" value="ECO:0007669"/>
    <property type="project" value="UniProtKB-KW"/>
</dbReference>
<evidence type="ECO:0000313" key="4">
    <source>
        <dbReference type="Proteomes" id="UP000768567"/>
    </source>
</evidence>
<dbReference type="InterPro" id="IPR001360">
    <property type="entry name" value="Glyco_hydro_1"/>
</dbReference>
<organism evidence="3 4">
    <name type="scientific">Gemmiger gallinarum</name>
    <dbReference type="NCBI Taxonomy" id="2779354"/>
    <lineage>
        <taxon>Bacteria</taxon>
        <taxon>Bacillati</taxon>
        <taxon>Bacillota</taxon>
        <taxon>Clostridia</taxon>
        <taxon>Eubacteriales</taxon>
        <taxon>Gemmiger</taxon>
    </lineage>
</organism>